<dbReference type="EMBL" id="BSUM01000001">
    <property type="protein sequence ID" value="GMA31720.1"/>
    <property type="molecule type" value="Genomic_DNA"/>
</dbReference>
<evidence type="ECO:0000256" key="4">
    <source>
        <dbReference type="ARBA" id="ARBA00022840"/>
    </source>
</evidence>
<keyword evidence="2" id="KW-0436">Ligase</keyword>
<dbReference type="GO" id="GO:0008360">
    <property type="term" value="P:regulation of cell shape"/>
    <property type="evidence" value="ECO:0007669"/>
    <property type="project" value="InterPro"/>
</dbReference>
<dbReference type="Proteomes" id="UP001157161">
    <property type="component" value="Unassembled WGS sequence"/>
</dbReference>
<comment type="caution">
    <text evidence="5">The sequence shown here is derived from an EMBL/GenBank/DDBJ whole genome shotgun (WGS) entry which is preliminary data.</text>
</comment>
<dbReference type="InterPro" id="IPR036615">
    <property type="entry name" value="Mur_ligase_C_dom_sf"/>
</dbReference>
<evidence type="ECO:0000256" key="1">
    <source>
        <dbReference type="ARBA" id="ARBA00022490"/>
    </source>
</evidence>
<keyword evidence="3" id="KW-0547">Nucleotide-binding</keyword>
<dbReference type="PANTHER" id="PTHR43692:SF1">
    <property type="entry name" value="UDP-N-ACETYLMURAMOYLALANINE--D-GLUTAMATE LIGASE"/>
    <property type="match status" value="1"/>
</dbReference>
<sequence>MLIGRDPRAWLEPLARHASHLPVIVVPDGDTEAVMRAAVTAASDLARPGDTVLMAPAGASWDQFRSYGHRGDAFVTAVGELGSSARAGGEQEQA</sequence>
<evidence type="ECO:0000313" key="6">
    <source>
        <dbReference type="Proteomes" id="UP001157161"/>
    </source>
</evidence>
<dbReference type="GO" id="GO:0008764">
    <property type="term" value="F:UDP-N-acetylmuramoylalanine-D-glutamate ligase activity"/>
    <property type="evidence" value="ECO:0007669"/>
    <property type="project" value="InterPro"/>
</dbReference>
<name>A0AA38CTZ7_9MICO</name>
<dbReference type="GO" id="GO:0005524">
    <property type="term" value="F:ATP binding"/>
    <property type="evidence" value="ECO:0007669"/>
    <property type="project" value="UniProtKB-KW"/>
</dbReference>
<dbReference type="AlphaFoldDB" id="A0AA38CTZ7"/>
<evidence type="ECO:0000256" key="2">
    <source>
        <dbReference type="ARBA" id="ARBA00022598"/>
    </source>
</evidence>
<keyword evidence="6" id="KW-1185">Reference proteome</keyword>
<dbReference type="Gene3D" id="3.90.190.20">
    <property type="entry name" value="Mur ligase, C-terminal domain"/>
    <property type="match status" value="1"/>
</dbReference>
<accession>A0AA38CTZ7</accession>
<gene>
    <name evidence="5" type="ORF">GCM10025875_17120</name>
</gene>
<evidence type="ECO:0000256" key="3">
    <source>
        <dbReference type="ARBA" id="ARBA00022741"/>
    </source>
</evidence>
<keyword evidence="1" id="KW-0963">Cytoplasm</keyword>
<keyword evidence="4" id="KW-0067">ATP-binding</keyword>
<proteinExistence type="predicted"/>
<dbReference type="InterPro" id="IPR005762">
    <property type="entry name" value="MurD"/>
</dbReference>
<reference evidence="5" key="1">
    <citation type="journal article" date="2014" name="Int. J. Syst. Evol. Microbiol.">
        <title>Complete genome sequence of Corynebacterium casei LMG S-19264T (=DSM 44701T), isolated from a smear-ripened cheese.</title>
        <authorList>
            <consortium name="US DOE Joint Genome Institute (JGI-PGF)"/>
            <person name="Walter F."/>
            <person name="Albersmeier A."/>
            <person name="Kalinowski J."/>
            <person name="Ruckert C."/>
        </authorList>
    </citation>
    <scope>NUCLEOTIDE SEQUENCE</scope>
    <source>
        <strain evidence="5">NBRC 112290</strain>
    </source>
</reference>
<evidence type="ECO:0000313" key="5">
    <source>
        <dbReference type="EMBL" id="GMA31720.1"/>
    </source>
</evidence>
<evidence type="ECO:0008006" key="7">
    <source>
        <dbReference type="Google" id="ProtNLM"/>
    </source>
</evidence>
<reference evidence="5" key="2">
    <citation type="submission" date="2023-02" db="EMBL/GenBank/DDBJ databases">
        <authorList>
            <person name="Sun Q."/>
            <person name="Mori K."/>
        </authorList>
    </citation>
    <scope>NUCLEOTIDE SEQUENCE</scope>
    <source>
        <strain evidence="5">NBRC 112290</strain>
    </source>
</reference>
<dbReference type="GO" id="GO:0005737">
    <property type="term" value="C:cytoplasm"/>
    <property type="evidence" value="ECO:0007669"/>
    <property type="project" value="InterPro"/>
</dbReference>
<organism evidence="5 6">
    <name type="scientific">Litorihabitans aurantiacus</name>
    <dbReference type="NCBI Taxonomy" id="1930061"/>
    <lineage>
        <taxon>Bacteria</taxon>
        <taxon>Bacillati</taxon>
        <taxon>Actinomycetota</taxon>
        <taxon>Actinomycetes</taxon>
        <taxon>Micrococcales</taxon>
        <taxon>Beutenbergiaceae</taxon>
        <taxon>Litorihabitans</taxon>
    </lineage>
</organism>
<dbReference type="PANTHER" id="PTHR43692">
    <property type="entry name" value="UDP-N-ACETYLMURAMOYLALANINE--D-GLUTAMATE LIGASE"/>
    <property type="match status" value="1"/>
</dbReference>
<dbReference type="GO" id="GO:0051301">
    <property type="term" value="P:cell division"/>
    <property type="evidence" value="ECO:0007669"/>
    <property type="project" value="InterPro"/>
</dbReference>
<protein>
    <recommendedName>
        <fullName evidence="7">Mur ligase C-terminal domain-containing protein</fullName>
    </recommendedName>
</protein>
<dbReference type="SUPFAM" id="SSF53244">
    <property type="entry name" value="MurD-like peptide ligases, peptide-binding domain"/>
    <property type="match status" value="1"/>
</dbReference>